<feature type="compositionally biased region" description="Basic and acidic residues" evidence="6">
    <location>
        <begin position="2628"/>
        <end position="2643"/>
    </location>
</feature>
<feature type="region of interest" description="Disordered" evidence="6">
    <location>
        <begin position="4764"/>
        <end position="4795"/>
    </location>
</feature>
<feature type="region of interest" description="Disordered" evidence="6">
    <location>
        <begin position="5188"/>
        <end position="5322"/>
    </location>
</feature>
<feature type="compositionally biased region" description="Polar residues" evidence="6">
    <location>
        <begin position="1959"/>
        <end position="1968"/>
    </location>
</feature>
<dbReference type="InterPro" id="IPR018097">
    <property type="entry name" value="EGF_Ca-bd_CS"/>
</dbReference>
<feature type="region of interest" description="Disordered" evidence="6">
    <location>
        <begin position="2861"/>
        <end position="2932"/>
    </location>
</feature>
<feature type="compositionally biased region" description="Low complexity" evidence="6">
    <location>
        <begin position="856"/>
        <end position="870"/>
    </location>
</feature>
<feature type="compositionally biased region" description="Low complexity" evidence="6">
    <location>
        <begin position="1885"/>
        <end position="1904"/>
    </location>
</feature>
<feature type="compositionally biased region" description="Basic and acidic residues" evidence="6">
    <location>
        <begin position="2116"/>
        <end position="2132"/>
    </location>
</feature>
<feature type="compositionally biased region" description="Polar residues" evidence="6">
    <location>
        <begin position="2283"/>
        <end position="2293"/>
    </location>
</feature>
<dbReference type="InParanoid" id="A0A6L2PQB0"/>
<feature type="region of interest" description="Disordered" evidence="6">
    <location>
        <begin position="4448"/>
        <end position="4468"/>
    </location>
</feature>
<dbReference type="InterPro" id="IPR000082">
    <property type="entry name" value="SEA_dom"/>
</dbReference>
<feature type="compositionally biased region" description="Polar residues" evidence="6">
    <location>
        <begin position="2866"/>
        <end position="2898"/>
    </location>
</feature>
<feature type="region of interest" description="Disordered" evidence="6">
    <location>
        <begin position="972"/>
        <end position="992"/>
    </location>
</feature>
<feature type="compositionally biased region" description="Polar residues" evidence="6">
    <location>
        <begin position="2160"/>
        <end position="2169"/>
    </location>
</feature>
<feature type="compositionally biased region" description="Low complexity" evidence="6">
    <location>
        <begin position="1981"/>
        <end position="1995"/>
    </location>
</feature>
<feature type="non-terminal residue" evidence="10">
    <location>
        <position position="1"/>
    </location>
</feature>
<evidence type="ECO:0000256" key="4">
    <source>
        <dbReference type="ARBA" id="ARBA00023157"/>
    </source>
</evidence>
<feature type="domain" description="SEA" evidence="8">
    <location>
        <begin position="5773"/>
        <end position="5900"/>
    </location>
</feature>
<dbReference type="InterPro" id="IPR000742">
    <property type="entry name" value="EGF"/>
</dbReference>
<feature type="compositionally biased region" description="Polar residues" evidence="6">
    <location>
        <begin position="6264"/>
        <end position="6281"/>
    </location>
</feature>
<feature type="domain" description="EGF-like" evidence="9">
    <location>
        <begin position="5947"/>
        <end position="5982"/>
    </location>
</feature>
<feature type="compositionally biased region" description="Polar residues" evidence="6">
    <location>
        <begin position="1910"/>
        <end position="1934"/>
    </location>
</feature>
<protein>
    <submittedName>
        <fullName evidence="10">Uncharacterized protein</fullName>
    </submittedName>
</protein>
<name>A0A6L2PQB0_COPFO</name>
<feature type="region of interest" description="Disordered" evidence="6">
    <location>
        <begin position="3403"/>
        <end position="3478"/>
    </location>
</feature>
<keyword evidence="2" id="KW-0732">Signal</keyword>
<feature type="compositionally biased region" description="Basic and acidic residues" evidence="6">
    <location>
        <begin position="6313"/>
        <end position="6325"/>
    </location>
</feature>
<feature type="compositionally biased region" description="Polar residues" evidence="6">
    <location>
        <begin position="2915"/>
        <end position="2926"/>
    </location>
</feature>
<evidence type="ECO:0000313" key="10">
    <source>
        <dbReference type="EMBL" id="GFG33362.1"/>
    </source>
</evidence>
<feature type="compositionally biased region" description="Basic residues" evidence="6">
    <location>
        <begin position="3017"/>
        <end position="3029"/>
    </location>
</feature>
<feature type="compositionally biased region" description="Polar residues" evidence="6">
    <location>
        <begin position="3407"/>
        <end position="3419"/>
    </location>
</feature>
<feature type="compositionally biased region" description="Polar residues" evidence="6">
    <location>
        <begin position="2211"/>
        <end position="2236"/>
    </location>
</feature>
<feature type="compositionally biased region" description="Polar residues" evidence="6">
    <location>
        <begin position="5300"/>
        <end position="5309"/>
    </location>
</feature>
<dbReference type="InterPro" id="IPR009030">
    <property type="entry name" value="Growth_fac_rcpt_cys_sf"/>
</dbReference>
<feature type="compositionally biased region" description="Low complexity" evidence="6">
    <location>
        <begin position="4782"/>
        <end position="4795"/>
    </location>
</feature>
<feature type="region of interest" description="Disordered" evidence="6">
    <location>
        <begin position="5603"/>
        <end position="5636"/>
    </location>
</feature>
<evidence type="ECO:0000256" key="2">
    <source>
        <dbReference type="ARBA" id="ARBA00022729"/>
    </source>
</evidence>
<dbReference type="InterPro" id="IPR036364">
    <property type="entry name" value="SEA_dom_sf"/>
</dbReference>
<keyword evidence="11" id="KW-1185">Reference proteome</keyword>
<feature type="compositionally biased region" description="Low complexity" evidence="6">
    <location>
        <begin position="6184"/>
        <end position="6193"/>
    </location>
</feature>
<feature type="region of interest" description="Disordered" evidence="6">
    <location>
        <begin position="1792"/>
        <end position="2331"/>
    </location>
</feature>
<feature type="compositionally biased region" description="Low complexity" evidence="6">
    <location>
        <begin position="2002"/>
        <end position="2029"/>
    </location>
</feature>
<accession>A0A6L2PQB0</accession>
<feature type="compositionally biased region" description="Basic and acidic residues" evidence="6">
    <location>
        <begin position="6252"/>
        <end position="6261"/>
    </location>
</feature>
<feature type="region of interest" description="Disordered" evidence="6">
    <location>
        <begin position="1149"/>
        <end position="1183"/>
    </location>
</feature>
<dbReference type="PANTHER" id="PTHR39072">
    <property type="entry name" value="RE48511P"/>
    <property type="match status" value="1"/>
</dbReference>
<dbReference type="Pfam" id="PF15950">
    <property type="entry name" value="DUF4758"/>
    <property type="match status" value="7"/>
</dbReference>
<feature type="compositionally biased region" description="Polar residues" evidence="6">
    <location>
        <begin position="5242"/>
        <end position="5251"/>
    </location>
</feature>
<feature type="compositionally biased region" description="Low complexity" evidence="6">
    <location>
        <begin position="2294"/>
        <end position="2310"/>
    </location>
</feature>
<evidence type="ECO:0000259" key="9">
    <source>
        <dbReference type="PROSITE" id="PS50026"/>
    </source>
</evidence>
<comment type="caution">
    <text evidence="10">The sequence shown here is derived from an EMBL/GenBank/DDBJ whole genome shotgun (WGS) entry which is preliminary data.</text>
</comment>
<feature type="compositionally biased region" description="Polar residues" evidence="6">
    <location>
        <begin position="819"/>
        <end position="840"/>
    </location>
</feature>
<dbReference type="GO" id="GO:0005509">
    <property type="term" value="F:calcium ion binding"/>
    <property type="evidence" value="ECO:0007669"/>
    <property type="project" value="InterPro"/>
</dbReference>
<keyword evidence="7" id="KW-0472">Membrane</keyword>
<dbReference type="PROSITE" id="PS50024">
    <property type="entry name" value="SEA"/>
    <property type="match status" value="1"/>
</dbReference>
<feature type="compositionally biased region" description="Polar residues" evidence="6">
    <location>
        <begin position="972"/>
        <end position="986"/>
    </location>
</feature>
<feature type="compositionally biased region" description="Acidic residues" evidence="6">
    <location>
        <begin position="1719"/>
        <end position="1735"/>
    </location>
</feature>
<evidence type="ECO:0000256" key="1">
    <source>
        <dbReference type="ARBA" id="ARBA00022536"/>
    </source>
</evidence>
<feature type="region of interest" description="Disordered" evidence="6">
    <location>
        <begin position="1689"/>
        <end position="1779"/>
    </location>
</feature>
<feature type="region of interest" description="Disordered" evidence="6">
    <location>
        <begin position="5714"/>
        <end position="5738"/>
    </location>
</feature>
<dbReference type="InterPro" id="IPR049883">
    <property type="entry name" value="NOTCH1_EGF-like"/>
</dbReference>
<evidence type="ECO:0000256" key="6">
    <source>
        <dbReference type="SAM" id="MobiDB-lite"/>
    </source>
</evidence>
<feature type="compositionally biased region" description="Acidic residues" evidence="6">
    <location>
        <begin position="2082"/>
        <end position="2092"/>
    </location>
</feature>
<keyword evidence="7" id="KW-0812">Transmembrane</keyword>
<feature type="region of interest" description="Disordered" evidence="6">
    <location>
        <begin position="673"/>
        <end position="764"/>
    </location>
</feature>
<dbReference type="SMART" id="SM00179">
    <property type="entry name" value="EGF_CA"/>
    <property type="match status" value="1"/>
</dbReference>
<comment type="caution">
    <text evidence="5">Lacks conserved residue(s) required for the propagation of feature annotation.</text>
</comment>
<dbReference type="PROSITE" id="PS00010">
    <property type="entry name" value="ASX_HYDROXYL"/>
    <property type="match status" value="1"/>
</dbReference>
<feature type="compositionally biased region" description="Polar residues" evidence="6">
    <location>
        <begin position="1149"/>
        <end position="1167"/>
    </location>
</feature>
<feature type="compositionally biased region" description="Basic residues" evidence="6">
    <location>
        <begin position="1740"/>
        <end position="1754"/>
    </location>
</feature>
<feature type="compositionally biased region" description="Basic and acidic residues" evidence="6">
    <location>
        <begin position="2068"/>
        <end position="2081"/>
    </location>
</feature>
<keyword evidence="1 5" id="KW-0245">EGF-like domain</keyword>
<feature type="compositionally biased region" description="Low complexity" evidence="6">
    <location>
        <begin position="2807"/>
        <end position="2818"/>
    </location>
</feature>
<dbReference type="Gene3D" id="2.10.25.10">
    <property type="entry name" value="Laminin"/>
    <property type="match status" value="1"/>
</dbReference>
<feature type="compositionally biased region" description="Low complexity" evidence="6">
    <location>
        <begin position="5211"/>
        <end position="5222"/>
    </location>
</feature>
<keyword evidence="4 5" id="KW-1015">Disulfide bond</keyword>
<dbReference type="PROSITE" id="PS01187">
    <property type="entry name" value="EGF_CA"/>
    <property type="match status" value="1"/>
</dbReference>
<dbReference type="FunFam" id="2.10.25.10:FF:000038">
    <property type="entry name" value="Fibrillin 2"/>
    <property type="match status" value="1"/>
</dbReference>
<evidence type="ECO:0000256" key="5">
    <source>
        <dbReference type="PROSITE-ProRule" id="PRU00076"/>
    </source>
</evidence>
<feature type="compositionally biased region" description="Low complexity" evidence="6">
    <location>
        <begin position="1937"/>
        <end position="1948"/>
    </location>
</feature>
<feature type="region of interest" description="Disordered" evidence="6">
    <location>
        <begin position="5450"/>
        <end position="5493"/>
    </location>
</feature>
<feature type="compositionally biased region" description="Basic and acidic residues" evidence="6">
    <location>
        <begin position="5474"/>
        <end position="5484"/>
    </location>
</feature>
<feature type="compositionally biased region" description="Acidic residues" evidence="6">
    <location>
        <begin position="2100"/>
        <end position="2114"/>
    </location>
</feature>
<organism evidence="10 11">
    <name type="scientific">Coptotermes formosanus</name>
    <name type="common">Formosan subterranean termite</name>
    <dbReference type="NCBI Taxonomy" id="36987"/>
    <lineage>
        <taxon>Eukaryota</taxon>
        <taxon>Metazoa</taxon>
        <taxon>Ecdysozoa</taxon>
        <taxon>Arthropoda</taxon>
        <taxon>Hexapoda</taxon>
        <taxon>Insecta</taxon>
        <taxon>Pterygota</taxon>
        <taxon>Neoptera</taxon>
        <taxon>Polyneoptera</taxon>
        <taxon>Dictyoptera</taxon>
        <taxon>Blattodea</taxon>
        <taxon>Blattoidea</taxon>
        <taxon>Termitoidae</taxon>
        <taxon>Rhinotermitidae</taxon>
        <taxon>Coptotermes</taxon>
    </lineage>
</organism>
<gene>
    <name evidence="10" type="ORF">Cfor_04066</name>
</gene>
<dbReference type="Pfam" id="PF01390">
    <property type="entry name" value="SEA"/>
    <property type="match status" value="1"/>
</dbReference>
<dbReference type="EMBL" id="BLKM01011478">
    <property type="protein sequence ID" value="GFG33362.1"/>
    <property type="molecule type" value="Genomic_DNA"/>
</dbReference>
<feature type="region of interest" description="Disordered" evidence="6">
    <location>
        <begin position="3001"/>
        <end position="3030"/>
    </location>
</feature>
<evidence type="ECO:0000259" key="8">
    <source>
        <dbReference type="PROSITE" id="PS50024"/>
    </source>
</evidence>
<dbReference type="InterPro" id="IPR001881">
    <property type="entry name" value="EGF-like_Ca-bd_dom"/>
</dbReference>
<feature type="region of interest" description="Disordered" evidence="6">
    <location>
        <begin position="3849"/>
        <end position="3870"/>
    </location>
</feature>
<feature type="compositionally biased region" description="Basic and acidic residues" evidence="6">
    <location>
        <begin position="709"/>
        <end position="750"/>
    </location>
</feature>
<feature type="region of interest" description="Disordered" evidence="6">
    <location>
        <begin position="811"/>
        <end position="878"/>
    </location>
</feature>
<feature type="region of interest" description="Disordered" evidence="6">
    <location>
        <begin position="6227"/>
        <end position="6351"/>
    </location>
</feature>
<feature type="compositionally biased region" description="Low complexity" evidence="6">
    <location>
        <begin position="3437"/>
        <end position="3466"/>
    </location>
</feature>
<feature type="region of interest" description="Disordered" evidence="6">
    <location>
        <begin position="1204"/>
        <end position="1227"/>
    </location>
</feature>
<dbReference type="Proteomes" id="UP000502823">
    <property type="component" value="Unassembled WGS sequence"/>
</dbReference>
<dbReference type="SUPFAM" id="SSF57184">
    <property type="entry name" value="Growth factor receptor domain"/>
    <property type="match status" value="1"/>
</dbReference>
<dbReference type="SMART" id="SM00181">
    <property type="entry name" value="EGF"/>
    <property type="match status" value="3"/>
</dbReference>
<feature type="compositionally biased region" description="Polar residues" evidence="6">
    <location>
        <begin position="5719"/>
        <end position="5738"/>
    </location>
</feature>
<feature type="compositionally biased region" description="Polar residues" evidence="6">
    <location>
        <begin position="1869"/>
        <end position="1884"/>
    </location>
</feature>
<dbReference type="PANTHER" id="PTHR39072:SF2">
    <property type="match status" value="1"/>
</dbReference>
<feature type="region of interest" description="Disordered" evidence="6">
    <location>
        <begin position="2618"/>
        <end position="2687"/>
    </location>
</feature>
<feature type="region of interest" description="Disordered" evidence="6">
    <location>
        <begin position="6085"/>
        <end position="6104"/>
    </location>
</feature>
<dbReference type="SUPFAM" id="SSF82671">
    <property type="entry name" value="SEA domain"/>
    <property type="match status" value="1"/>
</dbReference>
<evidence type="ECO:0000313" key="11">
    <source>
        <dbReference type="Proteomes" id="UP000502823"/>
    </source>
</evidence>
<dbReference type="InterPro" id="IPR031866">
    <property type="entry name" value="DUF4758"/>
</dbReference>
<dbReference type="PROSITE" id="PS00022">
    <property type="entry name" value="EGF_1"/>
    <property type="match status" value="1"/>
</dbReference>
<evidence type="ECO:0000256" key="7">
    <source>
        <dbReference type="SAM" id="Phobius"/>
    </source>
</evidence>
<feature type="compositionally biased region" description="Polar residues" evidence="6">
    <location>
        <begin position="3858"/>
        <end position="3870"/>
    </location>
</feature>
<dbReference type="InterPro" id="IPR000152">
    <property type="entry name" value="EGF-type_Asp/Asn_hydroxyl_site"/>
</dbReference>
<feature type="compositionally biased region" description="Low complexity" evidence="6">
    <location>
        <begin position="2037"/>
        <end position="2053"/>
    </location>
</feature>
<feature type="compositionally biased region" description="Low complexity" evidence="6">
    <location>
        <begin position="642"/>
        <end position="652"/>
    </location>
</feature>
<feature type="compositionally biased region" description="Low complexity" evidence="6">
    <location>
        <begin position="1689"/>
        <end position="1703"/>
    </location>
</feature>
<feature type="compositionally biased region" description="Basic and acidic residues" evidence="6">
    <location>
        <begin position="2653"/>
        <end position="2664"/>
    </location>
</feature>
<feature type="compositionally biased region" description="Low complexity" evidence="6">
    <location>
        <begin position="1832"/>
        <end position="1842"/>
    </location>
</feature>
<sequence length="6351" mass="692001">FSSLVLDLSFLSHQTDVTTVLLVDNTGRHRDGRFHKKAVGLLTSTARTFVQEGTTTEFATQVVGTTLDNGRLYAQVVTTSSRVFYHGDSKGRDKTRTNLDELVLPPITLVADIARPTKPIQVLPSQTGDSVIKVEPFSYAKSGNIYQTAVNGQHTPHSRYIGEHPRAGGNVISTSVITRESSGMAQGPEVDSKDELEELFLQAKAKKLTNKHYLPSKEDQGQDSENLLKAKRMEYFSKRNTGDAGEGEDSEINGVSPARVVRPLDGLPTFTVRHEFAPSGFSVDDNEDSTESHNTEANLRSNRFRSGKAYFGGNRMEHRKLDTVTYLGFSDFTTTVGDTVIIFMPHTRAAGGENQGRKATSILGDATLAPELQHVSTETPVSVVTSIKTFMSHTPGMVTRTITGHSLSMQTALPTMVVLPETSSRSVTISRDHKALQSAQVVEPITENPPTDFEDAAQYLAHEQLEMAEKIPTTPAQDLITEPFFGIDTIDPSSVSYDYKLEPSIEDVIESSPAESSTEEIGIQATNSLSSFSTAQTQLFDTGGAEFPLGLIKVIGGTEALNGTTTLFTSLIYGTYVNGNYAQVIHSTSSIFFYIDQTKVDMTDAHKSIQPTAVVDTIQNSVTHVTHMLSETTSKAAEETEGTTPPTTSPLTVDSSNELPQTTEGNAITAAELATTEGDSSRTTQEESSRTTPTEETTDSETYSINEVETGRKITSKPKEDTTAEKDTKNKQKDKEFHVADSDGRQHETSRTPPSSATDGPITQLIPTTVYKTFTYLTTFFIPAEGTSTTTSIRSREVTTAEKSYVTRIFSPDAETSKEQTPFRTNGAIQPSSSVPSPTASLADEESLHTTPESITVETTNNDEVNTMTTPNLPEEKTTVIPDEIKVTTPSPTTPDDNVQGEEDEIELIFKTLYTTYTYLTTFFQEHTTSVSSREVVVTNVITSTVDSSYILHASDPAVIGLLAHEDTLVTPSTHSPSSIEPTPTSVGVGRPTTKYFPDLGTSSDSDLFSTVIESVDLEKELATPTPILNKYGESGTLDKELKTFYTTYTYFTTILVDGETEISSRTEIYTNIVTPSGLLASPTVVMIEPTISLREPLFEKDSDLDVVHQVESPRQPNLYSDIIESSQDINHIKTPILRSTPLYSYSSTISRSHKSPSYGTESSHVNSVDVDDEENSIFPRNTPRTGSIYATISRARNSATIQTVLEENSSPKPPATSREADSDLRSTPVAVASSLVSDKPAVVETMSTDVTSSSSDGGKVMMLEKRNDRHPLLDDQISSESNTEDLEPSPTLLLQTSYTTFTYFTTVYKGSSSEVVSRLETVTNVVTETLAPSAAPTRIAPEDATLPITYFTTFTYWTTLFKDGSTVVTSREETISNTVTPTLSPSSSNATTLDVTTTPTLEEITLPSSTPASIEPATFYTTYTYFTTSYIGNNTVLNSRLETVTNIINEGASDATGRAIGSGATEQNILEPATKISMPVDSPLPLQPTGLLSTIVTSEVNNGTTTLFSTDVYGTFIDGLYAQVLESSTEIVTPTPVFSDKINLVLKPTGVVSLHEGRIVDADGVSTTYFTTKAIGTYIDTLYAEVVESTTSINVNTERQSVLAAISPSTAEGVKVQRTGLVRIVEGSIVKDQTTTFYESRVVGTLIDGRYAQIIESTSSFKAAVTPTSVPGSRVNEIAATATQSPYVSVTPTLSSTTSPTPAVIESSLSEGSGATDSETEDDGDNGEDTEGDEDVSKNRKKSRLTFSTRKRTFTPQIRPFASRNRPTFNPKRKTAIGSSATTITRATVTPTITATPAAKSETNGNGKGRFNNNRRGSSSGLYKTNYSDIRATPSGTTGARRTSRTRGTTGGGTSAFSTHYTGRGRSSVGTSRLYATSTPGQVSTSRRGGFYRSSSSRSAVSSDYPFRGSTTGSHQGASSSRFRIRPTHSSILGRTGSTTFTTPSTDETLEPEDDLTTIVTDETPQFTDEEQDPPTQPISTSTESSRRSSNPLLRFRRPPTLRTPQTTSTTPKPTTTQSSRRSPLLRRPASERGSTTTRPPTNNRYNPVTPRQRPANSLFPPRGLLKKPEKDDEEDKKNEDENEGDEQDEHEEVRGEKEDDGDIGDNEYDGSETSESKEKPNKSPNRRSDKAYNPVHIRPFVGFNRKVRTKRQAEFGTKSGTGSTRSFTPRYRRPGLSTRSPQESTEDPEFVQDTTKSKSANPGRFTPRPRTSASTQPRVRPTSASSNMGRSQFTLRKEDTTANNRANFRRPTTAPPRRRTTNNKPPEPTASAQRPKPPRLRTQSNNRQSEATTYSRSPPRRNPNTNRRGSTRTRYRGETSDYDTYTYSQSSFDGSITVTHRIPTEVTIPVVNGRITEYRNVITASASTEVLGPHQYTVSTAKDGNTVLYLTSEVTGTLPGGVTEITQFVIHETPTTSVIFTPTIIRGHKTSFSHIVPSTVYDVEQVVSTLQPQISPNAPLANILLSQLLLGNLGLQPNLNPLLALNNPGPPPSPTTEFKTRQTTYVTTVTKGMSTVIPLTFRGKEILTTIVDSSTEVITATEFITDTIVVTPTAALNAGSNQLNSLLLPALLQAQLLGGQTQQQPITSNPLLAGLQQQINQQESKPVHDIALEDIAPELPSRHRQRPPDDADRLARDSEKEILDDDAVQNVKEEESGRDRTFKTSRKKSRTDKKPPDPPPIPAETSVVTLYVSGRRPGEFSTVISTVTLGDESSAVIKKREVEFVAPEMFILKASQVPEIGGSFPTSDDDGYLDHYVMSAMNEVSGQASETETQSLESIVGDVSSYVSSVIGNSSPSSELLVLKSSSTENPTPSSTENKKKVSMKKIIASSFNSSSSAGHFLSNGPAEFAPLKRKVKNQENRGMLSTSCNKKQNTSKRNIQLQPKPRNSTQTTAIKQTEALRKKRNTDVSLGETDNSDVLSKTSSHQRRKVRIKVPINRKKLNEDKNVNTGEILTLSEAQHTLRIPDMDIGAEDINKHGQGNVSLKPEYGSRMVKIIHGHGPANLSSSEDTNDHQRRRVVVTRRKKPDHSTVDYIPEDTFISRSVPGNNTSGMVKDGLVITTYRPKEIPFFSSSNTAVAERDLYLLPTTVRGDKVSMQTTPGRRRVVVTKKRPIVITPSQRRRIVVTKKRPVPKFETDIEPTYVIPDSMSTLYSYKYTVLNRDKGLNTDTENMVKVSQVFMSGEIKQGVYDGTTSVEESKKHSYDKETTTPFKTNAGLHISVTEQDTDALISTQANDEEQDSTPSSSLLGTVASTSKLITIPPPQIESSFYVPTRNLESETPTFEVSTQNLPLEVSSLKISLVTPTDYETIKPLNLTSVHKPENYYESTSTEADIGVEENNKHISVKEKHGHETDTKYSQEHDNGNTVAKDEITTASINTTKDTLISLTEENLFDGPRFIRPTRFSITRQPGRTKTTFPGRRRTSNLTPSSTVGSHNIHSSSGNNKSSYRSRRPSTTSRTFGRSSKTHKHLYTTPPTNAFTAATFSNFEDTPSYSLSHSSSNTFFDDSSLKTHKNSDSSSDSLPISLSVTAVLATTASSSTLAPDISSTTVMETVTSTRLRTYTYIVTRVAGQEQVVTSTTEVKPHVTTIVVTKTLPVLATELPVNGRGLNMNSVGEARYNLATKVMSNGVEVIVAGDRSTLPGEPEVLRVLSSSISRPITLAPSTLTDHMVLFLPHANSQIEAQLSSSLQQNVFVTKTYVTTYTYLTTFLQSGITTVSSSEEIVSNVVTEERTGSNMKTQTPTIGITLSASPSLFTGVFHTTYTYLNTLIDGDVPLVVTSQRTVANTLTAPHDYLPQLQQSRQSTLDTNTYLSTVSFTKTLTDGAEVKVVSTKDILTQIVITESDKEATEVKGPTESSPTVSRPSAQPGSITNIVKTYFVTYTYFSTFLEGSSTVIRTNIATSSDVVTEKFYVSPKRTMPPSLSPTKSQDEIKIKPTSKKTEKTDLQKQSLHLYATKTYLTTFTYFTTLLQDSGGDRTSTVVSSRTKIVQNIVTETVDNSLLDPEYLDLLHSSIHSNSLSSPSIVATATLSGGQELKITAMNHDLRPTSVVETEVTPTSLHHEISSSMDEVSNNINNIIKGSTIIFFDEEDQIDSSSTSRTLAIEMGGHTKATPSLSSVLSISQVQSTVVNTGAETVLFPQDVVGAQSLVSSSTPIQESVATALPSSFPITISTVSYLTSILPTSTATPSGATLQPGEQVIMMTQPGGNVTMIPVSDPSNKKPTGGFGPGGNEIQVSDLLSLGSLGINGLNALGPVINAMAGLIHSNLNNDKRRNDTAVINVPSTTPKIRTAYYGDNNGNPLPVYVPPKPVNPPGLDGTTPVRSPIYIPVGAAAGDDTEDVATAESQRYEGIANLNGDVKWPDKGFSDIHQRHPIDSAAMGRPIESALLGDGIPISPGQVITANSDVIVGKPAIMGPRPPKISNNKEEIPLGMKPPPPPALPIWPNRDTPSVHPPNREHSSGHMPLRDSFPPPADRNHVPLRDHIPLREHIYHSSAHHLPPADGIPLLPPPLDKPDITLHPPDIHGNYKDSNEQILYAPAKASSSPALQTIFEVKPVSQGTDIIHGNPVPVFAQTEPNSLDRSSGTPLLVNLQPSQVAHVIIPHSASTVAHPFSDQGSEFYDPSPYPLPESIPGFVGIDGLENKPHNIHPENHAPHVSKISGTRMDLPPQGSENIHHANDNIAQQDINVEISPGQGINVDVRPTHGINIDVSPGQGINVDVRPGQGLNVEIASGHFSVEGEHISPSGIVLDVPLQGRPGTAYRRPNPNVHSHRHRPSRPLTQQLPPLPTPANQLPAVSKPLLHIHSFPHHPKPPTDFMTPPPPPHTHFEPDSFHNSGNFHGPAIPLNPSQIHPPGPKTQDQVIKSDHNDDQIEVEGGEVIQESNQRPLRPGQIPVEVLVASSASTHRPTIVRPDVKLETKHDEALHQMKPPQPVFDKPLPPDRVLKPNSENRPYKPNYKERPHITATAQRPYNTPQTNFDKIPHSTNASELMEEFLSNERPLLPDFEKIPEHEVVIEDGQQILNTWNHLKEKTVTSHLDGTLHKVQPQTHQSELLDIKLHSNLQNHPEFSKYDDNSRPNNTLKVSSGGANMNHRPQQQIFDKYDDLHKLEKPSTSESLFDLETQANTPRPFSILPFAPKRPGFDLNSHQLVVGLSPPPPVTPSGTSGQHFPMLGIESQISSHRPVISTGNHRRPPIGNKPPPYKFELPSTTEPSSTTPKTSDKRPFWIRPTLHEISSPVRINSDSGTKSNKDEDKNFMKTPSLSQDSSHTQRHPITTWRPPMSSDGAKPFGHPTLQPIKSNTSHSSVAFDDTSRGPDSHKVTAGVVKPLLSDSESVLQTVVIGKPIPQEPVISPTAVKDSGKRKTNYSTGILWNKDIIVGSEIPELEEHGHAPVSENNARNKTSVSAATATLITSGSDTVHVSLFTKPSTVMVKPSKTVGHKLSTSLVSGHHKENESSYHPSNDSDDDDDNRSGAEFESKNNHKTGLGIESSSDNKIIFSSTIEIPTHYITHTHTQTITLTETTVISSHGHQPSTQTIVLTKTQTSTVVDTVTETEIHTLVRPTSVVATVTTTVSATPSAYPPGSPFDPANYPTFPVKPVSATPIQDTGHKSKDEQLNPTSTSEENEHYEEKNSYGVRKDNISSNIGVLAGGPDENESFFVVVNDQKPATININKGTKGGEEYHEVANHDESDPNNEVNNAVLLGGVLIAAPPRHNTPSTHSNNRDQGSNSCRPDCSASRNELCQKVEGHMRCVCRPGFARMFPDRPCRPTYTYGMKVALARHGKETLRYGSSMEDTTSTHYQQLAEAAREGLDRMVMQSDLRDIYHGVVVDGFQPDDQGDGVTVNFYVQLSENVEEARLQDVFRKSLRTSNYSLGSTEMYANKDLIHHIKAEDFDECQSRQFHDCSEHAQCFNLRGTYTCSCNDGYTDLSENTLFPGRVCSAELIGCEKCHYHGTCYSRGDDQLMCECFQWYAGENCHINLKVLLIALVTIGAILLGLLIVCVVLTCLKRSSQRACSTGTGFLRYRSPTHTLDKCAMIQDSSSEGSAADNGPVSYLTPTHQPASTFGSQMKPALVHAGSRKVSTAVESSDEGMPYSEQRDRSLTVMIPRAKYRPIPPTSPLLAMSTFGAEQKRAIAQEQQKLLSYLETGNKQENHSAANTKRKQSNSTNQTNETAPPPSRKSSAPRKPSTGALVSAGFEVSATVGQKQPGSDTDVTTAAIAHCSGGNSGDNRNTLASNGSHFTTMRTNDSEANKPDLEAASTTDSQQDTNSRVQELTVSEARSFDETTVQPPTKSFHSNYGSNPSSRNPNDEAHTMAERDLGSTLLMPQTHLYKPDRGSDISNFDSL</sequence>
<feature type="compositionally biased region" description="Polar residues" evidence="6">
    <location>
        <begin position="3427"/>
        <end position="3436"/>
    </location>
</feature>
<keyword evidence="7" id="KW-1133">Transmembrane helix</keyword>
<evidence type="ECO:0000256" key="3">
    <source>
        <dbReference type="ARBA" id="ARBA00022737"/>
    </source>
</evidence>
<feature type="disulfide bond" evidence="5">
    <location>
        <begin position="5972"/>
        <end position="5981"/>
    </location>
</feature>
<feature type="compositionally biased region" description="Polar residues" evidence="6">
    <location>
        <begin position="6156"/>
        <end position="6178"/>
    </location>
</feature>
<dbReference type="PROSITE" id="PS50026">
    <property type="entry name" value="EGF_3"/>
    <property type="match status" value="2"/>
</dbReference>
<dbReference type="OrthoDB" id="10040649at2759"/>
<feature type="compositionally biased region" description="Polar residues" evidence="6">
    <location>
        <begin position="6290"/>
        <end position="6312"/>
    </location>
</feature>
<feature type="region of interest" description="Disordered" evidence="6">
    <location>
        <begin position="2804"/>
        <end position="2824"/>
    </location>
</feature>
<feature type="region of interest" description="Disordered" evidence="6">
    <location>
        <begin position="633"/>
        <end position="661"/>
    </location>
</feature>
<keyword evidence="3" id="KW-0677">Repeat</keyword>
<reference evidence="11" key="1">
    <citation type="submission" date="2020-01" db="EMBL/GenBank/DDBJ databases">
        <title>Draft genome sequence of the Termite Coptotermes fromosanus.</title>
        <authorList>
            <person name="Itakura S."/>
            <person name="Yosikawa Y."/>
            <person name="Umezawa K."/>
        </authorList>
    </citation>
    <scope>NUCLEOTIDE SEQUENCE [LARGE SCALE GENOMIC DNA]</scope>
</reference>
<dbReference type="Pfam" id="PF07645">
    <property type="entry name" value="EGF_CA"/>
    <property type="match status" value="1"/>
</dbReference>
<dbReference type="CDD" id="cd00054">
    <property type="entry name" value="EGF_CA"/>
    <property type="match status" value="1"/>
</dbReference>
<feature type="compositionally biased region" description="Polar residues" evidence="6">
    <location>
        <begin position="6233"/>
        <end position="6251"/>
    </location>
</feature>
<feature type="domain" description="EGF-like" evidence="9">
    <location>
        <begin position="5897"/>
        <end position="5935"/>
    </location>
</feature>
<feature type="region of interest" description="Disordered" evidence="6">
    <location>
        <begin position="6156"/>
        <end position="6195"/>
    </location>
</feature>
<feature type="compositionally biased region" description="Low complexity" evidence="6">
    <location>
        <begin position="1810"/>
        <end position="1822"/>
    </location>
</feature>
<feature type="transmembrane region" description="Helical" evidence="7">
    <location>
        <begin position="5987"/>
        <end position="6012"/>
    </location>
</feature>
<proteinExistence type="predicted"/>
<feature type="compositionally biased region" description="Polar residues" evidence="6">
    <location>
        <begin position="5262"/>
        <end position="5271"/>
    </location>
</feature>